<comment type="subcellular location">
    <subcellularLocation>
        <location evidence="1">Cell membrane</location>
        <topology evidence="1">Lipid-anchor</topology>
        <topology evidence="1">GPI-anchor</topology>
    </subcellularLocation>
</comment>
<dbReference type="PANTHER" id="PTHR32382">
    <property type="entry name" value="FASCICLIN-LIKE ARABINOGALACTAN PROTEIN"/>
    <property type="match status" value="1"/>
</dbReference>
<evidence type="ECO:0000256" key="4">
    <source>
        <dbReference type="ARBA" id="ARBA00022622"/>
    </source>
</evidence>
<feature type="region of interest" description="Disordered" evidence="12">
    <location>
        <begin position="337"/>
        <end position="382"/>
    </location>
</feature>
<feature type="signal peptide" evidence="13">
    <location>
        <begin position="1"/>
        <end position="27"/>
    </location>
</feature>
<accession>A0A834ZYX1</accession>
<dbReference type="Proteomes" id="UP000655225">
    <property type="component" value="Unassembled WGS sequence"/>
</dbReference>
<dbReference type="SUPFAM" id="SSF82153">
    <property type="entry name" value="FAS1 domain"/>
    <property type="match status" value="2"/>
</dbReference>
<evidence type="ECO:0000256" key="3">
    <source>
        <dbReference type="ARBA" id="ARBA00022475"/>
    </source>
</evidence>
<dbReference type="InterPro" id="IPR000782">
    <property type="entry name" value="FAS1_domain"/>
</dbReference>
<evidence type="ECO:0000256" key="9">
    <source>
        <dbReference type="ARBA" id="ARBA00023180"/>
    </source>
</evidence>
<evidence type="ECO:0000256" key="11">
    <source>
        <dbReference type="ARBA" id="ARBA00024686"/>
    </source>
</evidence>
<evidence type="ECO:0000313" key="16">
    <source>
        <dbReference type="Proteomes" id="UP000655225"/>
    </source>
</evidence>
<feature type="domain" description="FAS1" evidence="14">
    <location>
        <begin position="188"/>
        <end position="327"/>
    </location>
</feature>
<organism evidence="15 16">
    <name type="scientific">Tetracentron sinense</name>
    <name type="common">Spur-leaf</name>
    <dbReference type="NCBI Taxonomy" id="13715"/>
    <lineage>
        <taxon>Eukaryota</taxon>
        <taxon>Viridiplantae</taxon>
        <taxon>Streptophyta</taxon>
        <taxon>Embryophyta</taxon>
        <taxon>Tracheophyta</taxon>
        <taxon>Spermatophyta</taxon>
        <taxon>Magnoliopsida</taxon>
        <taxon>Trochodendrales</taxon>
        <taxon>Trochodendraceae</taxon>
        <taxon>Tetracentron</taxon>
    </lineage>
</organism>
<dbReference type="FunFam" id="2.30.180.10:FF:000008">
    <property type="entry name" value="Fasciclin-like arabinogalactan protein 10"/>
    <property type="match status" value="1"/>
</dbReference>
<dbReference type="FunFam" id="2.30.180.10:FF:000010">
    <property type="entry name" value="Fasciclin-like arabinogalactan protein 2"/>
    <property type="match status" value="1"/>
</dbReference>
<dbReference type="SMART" id="SM00554">
    <property type="entry name" value="FAS1"/>
    <property type="match status" value="1"/>
</dbReference>
<comment type="function">
    <text evidence="11">May be a cell surface adhesion protein.</text>
</comment>
<reference evidence="15 16" key="1">
    <citation type="submission" date="2020-04" db="EMBL/GenBank/DDBJ databases">
        <title>Plant Genome Project.</title>
        <authorList>
            <person name="Zhang R.-G."/>
        </authorList>
    </citation>
    <scope>NUCLEOTIDE SEQUENCE [LARGE SCALE GENOMIC DNA]</scope>
    <source>
        <strain evidence="15">YNK0</strain>
        <tissue evidence="15">Leaf</tissue>
    </source>
</reference>
<keyword evidence="3" id="KW-1003">Cell membrane</keyword>
<evidence type="ECO:0000256" key="1">
    <source>
        <dbReference type="ARBA" id="ARBA00004609"/>
    </source>
</evidence>
<evidence type="ECO:0000256" key="5">
    <source>
        <dbReference type="ARBA" id="ARBA00022729"/>
    </source>
</evidence>
<dbReference type="GO" id="GO:0005886">
    <property type="term" value="C:plasma membrane"/>
    <property type="evidence" value="ECO:0007669"/>
    <property type="project" value="UniProtKB-SubCell"/>
</dbReference>
<evidence type="ECO:0000313" key="15">
    <source>
        <dbReference type="EMBL" id="KAF8414265.1"/>
    </source>
</evidence>
<keyword evidence="4" id="KW-0336">GPI-anchor</keyword>
<dbReference type="Pfam" id="PF02469">
    <property type="entry name" value="Fasciclin"/>
    <property type="match status" value="1"/>
</dbReference>
<evidence type="ECO:0000256" key="2">
    <source>
        <dbReference type="ARBA" id="ARBA00007843"/>
    </source>
</evidence>
<dbReference type="PROSITE" id="PS50213">
    <property type="entry name" value="FAS1"/>
    <property type="match status" value="2"/>
</dbReference>
<keyword evidence="5 13" id="KW-0732">Signal</keyword>
<dbReference type="InterPro" id="IPR033254">
    <property type="entry name" value="Plant_FLA"/>
</dbReference>
<protein>
    <recommendedName>
        <fullName evidence="14">FAS1 domain-containing protein</fullName>
    </recommendedName>
</protein>
<evidence type="ECO:0000259" key="14">
    <source>
        <dbReference type="PROSITE" id="PS50213"/>
    </source>
</evidence>
<proteinExistence type="inferred from homology"/>
<keyword evidence="8" id="KW-0472">Membrane</keyword>
<sequence length="407" mass="43436">MQLFPATSRTSIFYLLVLLLLSYATDAHNITSILAKNPEFSTFNHYLTITHLAGEINRRQTITVCAVDNAGMADLLSKHLSIFGIKNVLSLHILLDYFGAKKLHQITNGTALAATMFQATGSAPGSSGFVNITDLKGGKVGFGAENNGGKLDATFVKSVHEIPYNISVIQISKILPSAEAEAPTPGPSQLNLTALMSKKGCKNFADLLSASGAEKTFDDNLDGGLTVFCPTDEVMKIFMPKYKNLTAEGKVALLSYHGVPVYQSMAMLKSNNGLMNTLATDGANKYDFTVQNDGEEVTLKTKIVTAKITGTILDEQPLAVYTINKVLLPMELFKASPTPAPAPAPEPEPEPEADSPKAEKNSSPPDPSAPEGEPADQEADVNGGVRFNGVRCFAVVLSMWLGAALLV</sequence>
<keyword evidence="7" id="KW-0654">Proteoglycan</keyword>
<evidence type="ECO:0000256" key="13">
    <source>
        <dbReference type="SAM" id="SignalP"/>
    </source>
</evidence>
<evidence type="ECO:0000256" key="8">
    <source>
        <dbReference type="ARBA" id="ARBA00023136"/>
    </source>
</evidence>
<keyword evidence="9" id="KW-0325">Glycoprotein</keyword>
<keyword evidence="10" id="KW-0449">Lipoprotein</keyword>
<dbReference type="OrthoDB" id="682048at2759"/>
<feature type="domain" description="FAS1" evidence="14">
    <location>
        <begin position="27"/>
        <end position="175"/>
    </location>
</feature>
<dbReference type="GO" id="GO:0098552">
    <property type="term" value="C:side of membrane"/>
    <property type="evidence" value="ECO:0007669"/>
    <property type="project" value="UniProtKB-KW"/>
</dbReference>
<keyword evidence="16" id="KW-1185">Reference proteome</keyword>
<evidence type="ECO:0000256" key="7">
    <source>
        <dbReference type="ARBA" id="ARBA00022974"/>
    </source>
</evidence>
<evidence type="ECO:0000256" key="12">
    <source>
        <dbReference type="SAM" id="MobiDB-lite"/>
    </source>
</evidence>
<feature type="chain" id="PRO_5032333677" description="FAS1 domain-containing protein" evidence="13">
    <location>
        <begin position="28"/>
        <end position="407"/>
    </location>
</feature>
<dbReference type="AlphaFoldDB" id="A0A834ZYX1"/>
<evidence type="ECO:0000256" key="10">
    <source>
        <dbReference type="ARBA" id="ARBA00023288"/>
    </source>
</evidence>
<gene>
    <name evidence="15" type="ORF">HHK36_002265</name>
</gene>
<evidence type="ECO:0000256" key="6">
    <source>
        <dbReference type="ARBA" id="ARBA00022737"/>
    </source>
</evidence>
<keyword evidence="6" id="KW-0677">Repeat</keyword>
<dbReference type="EMBL" id="JABCRI010000001">
    <property type="protein sequence ID" value="KAF8414265.1"/>
    <property type="molecule type" value="Genomic_DNA"/>
</dbReference>
<dbReference type="InterPro" id="IPR036378">
    <property type="entry name" value="FAS1_dom_sf"/>
</dbReference>
<dbReference type="PANTHER" id="PTHR32382:SF4">
    <property type="entry name" value="FASCICLIN-LIKE ARABINOGALACTAN PROTEIN 1"/>
    <property type="match status" value="1"/>
</dbReference>
<dbReference type="OMA" id="EEMPYNI"/>
<comment type="caution">
    <text evidence="15">The sequence shown here is derived from an EMBL/GenBank/DDBJ whole genome shotgun (WGS) entry which is preliminary data.</text>
</comment>
<dbReference type="Gene3D" id="2.30.180.10">
    <property type="entry name" value="FAS1 domain"/>
    <property type="match status" value="2"/>
</dbReference>
<comment type="similarity">
    <text evidence="2">Belongs to the fasciclin-like AGP family.</text>
</comment>
<name>A0A834ZYX1_TETSI</name>